<comment type="caution">
    <text evidence="2">The sequence shown here is derived from an EMBL/GenBank/DDBJ whole genome shotgun (WGS) entry which is preliminary data.</text>
</comment>
<dbReference type="Proteomes" id="UP000289738">
    <property type="component" value="Chromosome B01"/>
</dbReference>
<name>A0A445APM4_ARAHY</name>
<feature type="transmembrane region" description="Helical" evidence="1">
    <location>
        <begin position="21"/>
        <end position="38"/>
    </location>
</feature>
<evidence type="ECO:0000313" key="3">
    <source>
        <dbReference type="Proteomes" id="UP000289738"/>
    </source>
</evidence>
<evidence type="ECO:0000256" key="1">
    <source>
        <dbReference type="SAM" id="Phobius"/>
    </source>
</evidence>
<organism evidence="2 3">
    <name type="scientific">Arachis hypogaea</name>
    <name type="common">Peanut</name>
    <dbReference type="NCBI Taxonomy" id="3818"/>
    <lineage>
        <taxon>Eukaryota</taxon>
        <taxon>Viridiplantae</taxon>
        <taxon>Streptophyta</taxon>
        <taxon>Embryophyta</taxon>
        <taxon>Tracheophyta</taxon>
        <taxon>Spermatophyta</taxon>
        <taxon>Magnoliopsida</taxon>
        <taxon>eudicotyledons</taxon>
        <taxon>Gunneridae</taxon>
        <taxon>Pentapetalae</taxon>
        <taxon>rosids</taxon>
        <taxon>fabids</taxon>
        <taxon>Fabales</taxon>
        <taxon>Fabaceae</taxon>
        <taxon>Papilionoideae</taxon>
        <taxon>50 kb inversion clade</taxon>
        <taxon>dalbergioids sensu lato</taxon>
        <taxon>Dalbergieae</taxon>
        <taxon>Pterocarpus clade</taxon>
        <taxon>Arachis</taxon>
    </lineage>
</organism>
<accession>A0A445APM4</accession>
<gene>
    <name evidence="2" type="ORF">Ahy_B01g052494</name>
</gene>
<keyword evidence="1" id="KW-0812">Transmembrane</keyword>
<keyword evidence="3" id="KW-1185">Reference proteome</keyword>
<protein>
    <submittedName>
        <fullName evidence="2">Uncharacterized protein</fullName>
    </submittedName>
</protein>
<dbReference type="AlphaFoldDB" id="A0A445APM4"/>
<dbReference type="EMBL" id="SDMP01000011">
    <property type="protein sequence ID" value="RYR28386.1"/>
    <property type="molecule type" value="Genomic_DNA"/>
</dbReference>
<keyword evidence="1" id="KW-0472">Membrane</keyword>
<evidence type="ECO:0000313" key="2">
    <source>
        <dbReference type="EMBL" id="RYR28386.1"/>
    </source>
</evidence>
<sequence length="416" mass="48461">MEKKRSAHDLQRARVEARGIHVWYAIALAIGAKFVPLHKPQKLPGLRSLLKTCEKGQFYYHYEGVQEGMEISRQEVVFQIDMNSFLFHIVYYDGNLFLQMHCLYLSKKRVVSDSFEYDLSSWLMKKESTATYSDADCIKVKVYNKKVTCGILTNMKQQGGSISYLQETDALGLGRIIKKVITFPFIGTSESESFNKEVRVFAIKWSLDPILFWDARKRIQFLEAINWLYHRNVPPPAIVKSTHNYWKWGGELCNEKVLVDVYFYEQQDFTVRPQKYRQSHNLIRFYRNCIHHADFGGNGKVNCLFKIHKLFFKHYDVFLPSIHTAISIFQHEANYTFHSHNNSTYRLTAYEESIGIADAVRQYLWLSEEQKQNILEFLVLAIAMVLKANSSAGADAACSKVVGTRVYLRKYRSNMK</sequence>
<reference evidence="2 3" key="1">
    <citation type="submission" date="2019-01" db="EMBL/GenBank/DDBJ databases">
        <title>Sequencing of cultivated peanut Arachis hypogaea provides insights into genome evolution and oil improvement.</title>
        <authorList>
            <person name="Chen X."/>
        </authorList>
    </citation>
    <scope>NUCLEOTIDE SEQUENCE [LARGE SCALE GENOMIC DNA]</scope>
    <source>
        <strain evidence="3">cv. Fuhuasheng</strain>
        <tissue evidence="2">Leaves</tissue>
    </source>
</reference>
<proteinExistence type="predicted"/>
<keyword evidence="1" id="KW-1133">Transmembrane helix</keyword>